<dbReference type="HOGENOM" id="CLU_058111_0_0_1"/>
<feature type="chain" id="PRO_5010971777" description="DUF243 domain-containing protein" evidence="2">
    <location>
        <begin position="17"/>
        <end position="241"/>
    </location>
</feature>
<evidence type="ECO:0000313" key="5">
    <source>
        <dbReference type="EMBL" id="ERL84396.1"/>
    </source>
</evidence>
<keyword evidence="2" id="KW-0732">Signal</keyword>
<name>N6TGK8_DENPD</name>
<dbReference type="GO" id="GO:0040003">
    <property type="term" value="P:chitin-based cuticle development"/>
    <property type="evidence" value="ECO:0007669"/>
    <property type="project" value="TreeGrafter"/>
</dbReference>
<evidence type="ECO:0000313" key="6">
    <source>
        <dbReference type="EnsemblMetazoa" id="XP_019760345.1"/>
    </source>
</evidence>
<evidence type="ECO:0000313" key="8">
    <source>
        <dbReference type="Proteomes" id="UP000030742"/>
    </source>
</evidence>
<dbReference type="GO" id="GO:0008010">
    <property type="term" value="F:structural constituent of chitin-based larval cuticle"/>
    <property type="evidence" value="ECO:0007669"/>
    <property type="project" value="TreeGrafter"/>
</dbReference>
<keyword evidence="7" id="KW-1185">Reference proteome</keyword>
<evidence type="ECO:0000256" key="1">
    <source>
        <dbReference type="SAM" id="MobiDB-lite"/>
    </source>
</evidence>
<feature type="non-terminal residue" evidence="4">
    <location>
        <position position="1"/>
    </location>
</feature>
<dbReference type="Proteomes" id="UP000030742">
    <property type="component" value="Unassembled WGS sequence"/>
</dbReference>
<dbReference type="OrthoDB" id="6376010at2759"/>
<feature type="region of interest" description="Disordered" evidence="1">
    <location>
        <begin position="211"/>
        <end position="241"/>
    </location>
</feature>
<dbReference type="KEGG" id="dpa:109537859"/>
<dbReference type="EnsemblMetazoa" id="XM_019904786.1">
    <property type="protein sequence ID" value="XP_019760345.1"/>
    <property type="gene ID" value="LOC109537859"/>
</dbReference>
<dbReference type="PANTHER" id="PTHR31927">
    <property type="entry name" value="FI07246P-RELATED-RELATED"/>
    <property type="match status" value="1"/>
</dbReference>
<dbReference type="Pfam" id="PF03103">
    <property type="entry name" value="DUF243"/>
    <property type="match status" value="1"/>
</dbReference>
<dbReference type="Proteomes" id="UP000019118">
    <property type="component" value="Unassembled WGS sequence"/>
</dbReference>
<evidence type="ECO:0000313" key="7">
    <source>
        <dbReference type="Proteomes" id="UP000019118"/>
    </source>
</evidence>
<feature type="signal peptide" evidence="2">
    <location>
        <begin position="1"/>
        <end position="16"/>
    </location>
</feature>
<feature type="compositionally biased region" description="Polar residues" evidence="1">
    <location>
        <begin position="211"/>
        <end position="232"/>
    </location>
</feature>
<feature type="domain" description="DUF243" evidence="3">
    <location>
        <begin position="79"/>
        <end position="178"/>
    </location>
</feature>
<proteinExistence type="predicted"/>
<sequence>MRVFLISTLWVCVAYAKPQYNYPVPAPTFGSNNGGFVSGGSGVFGGSSAVQSGQVSSIVDAGGLVGSTGGSIGVSSGGTLVQKHIYVHVAPPEPEELRPQRPIAAGQSTKHYKIIFIKAPSYEQQQQQILQAQARNEEKTLVYVLVKKPDDVADISLPTAAPTAPSKPEVYFIRYKAKSAVTGTTSGSTGGVHISGSGSVNGVSNINLSTSSNGLSFPVNTGSSVGRPSSNYGPPGQSGPY</sequence>
<organism evidence="4">
    <name type="scientific">Dendroctonus ponderosae</name>
    <name type="common">Mountain pine beetle</name>
    <dbReference type="NCBI Taxonomy" id="77166"/>
    <lineage>
        <taxon>Eukaryota</taxon>
        <taxon>Metazoa</taxon>
        <taxon>Ecdysozoa</taxon>
        <taxon>Arthropoda</taxon>
        <taxon>Hexapoda</taxon>
        <taxon>Insecta</taxon>
        <taxon>Pterygota</taxon>
        <taxon>Neoptera</taxon>
        <taxon>Endopterygota</taxon>
        <taxon>Coleoptera</taxon>
        <taxon>Polyphaga</taxon>
        <taxon>Cucujiformia</taxon>
        <taxon>Curculionidae</taxon>
        <taxon>Scolytinae</taxon>
        <taxon>Dendroctonus</taxon>
    </lineage>
</organism>
<dbReference type="InterPro" id="IPR004145">
    <property type="entry name" value="DUF243"/>
</dbReference>
<dbReference type="GO" id="GO:0062129">
    <property type="term" value="C:chitin-based extracellular matrix"/>
    <property type="evidence" value="ECO:0007669"/>
    <property type="project" value="TreeGrafter"/>
</dbReference>
<dbReference type="AlphaFoldDB" id="N6TGK8"/>
<evidence type="ECO:0000313" key="4">
    <source>
        <dbReference type="EMBL" id="ENN76918.1"/>
    </source>
</evidence>
<reference evidence="6" key="2">
    <citation type="submission" date="2024-08" db="UniProtKB">
        <authorList>
            <consortium name="EnsemblMetazoa"/>
        </authorList>
    </citation>
    <scope>IDENTIFICATION</scope>
</reference>
<dbReference type="OMA" id="RHAQHEI"/>
<accession>N6TGK8</accession>
<protein>
    <recommendedName>
        <fullName evidence="3">DUF243 domain-containing protein</fullName>
    </recommendedName>
</protein>
<dbReference type="PANTHER" id="PTHR31927:SF16">
    <property type="entry name" value="LP07342P"/>
    <property type="match status" value="1"/>
</dbReference>
<evidence type="ECO:0000256" key="2">
    <source>
        <dbReference type="SAM" id="SignalP"/>
    </source>
</evidence>
<dbReference type="EMBL" id="KB631578">
    <property type="protein sequence ID" value="ERL84396.1"/>
    <property type="molecule type" value="Genomic_DNA"/>
</dbReference>
<evidence type="ECO:0000259" key="3">
    <source>
        <dbReference type="SMART" id="SM00690"/>
    </source>
</evidence>
<dbReference type="EMBL" id="KB740966">
    <property type="protein sequence ID" value="ENN76918.1"/>
    <property type="molecule type" value="Genomic_DNA"/>
</dbReference>
<dbReference type="STRING" id="77166.N6TGK8"/>
<reference evidence="7 8" key="1">
    <citation type="journal article" date="2013" name="Genome Biol.">
        <title>Draft genome of the mountain pine beetle, Dendroctonus ponderosae Hopkins, a major forest pest.</title>
        <authorList>
            <person name="Keeling C.I."/>
            <person name="Yuen M.M."/>
            <person name="Liao N.Y."/>
            <person name="Docking T.R."/>
            <person name="Chan S.K."/>
            <person name="Taylor G.A."/>
            <person name="Palmquist D.L."/>
            <person name="Jackman S.D."/>
            <person name="Nguyen A."/>
            <person name="Li M."/>
            <person name="Henderson H."/>
            <person name="Janes J.K."/>
            <person name="Zhao Y."/>
            <person name="Pandoh P."/>
            <person name="Moore R."/>
            <person name="Sperling F.A."/>
            <person name="Huber D.P."/>
            <person name="Birol I."/>
            <person name="Jones S.J."/>
            <person name="Bohlmann J."/>
        </authorList>
    </citation>
    <scope>NUCLEOTIDE SEQUENCE</scope>
</reference>
<dbReference type="SMART" id="SM00690">
    <property type="entry name" value="DM5"/>
    <property type="match status" value="1"/>
</dbReference>
<gene>
    <name evidence="6" type="primary">109537859</name>
    <name evidence="5" type="ORF">D910_01829</name>
    <name evidence="4" type="ORF">YQE_06565</name>
</gene>